<reference evidence="11" key="2">
    <citation type="journal article" date="2021" name="PeerJ">
        <title>Extensive microbial diversity within the chicken gut microbiome revealed by metagenomics and culture.</title>
        <authorList>
            <person name="Gilroy R."/>
            <person name="Ravi A."/>
            <person name="Getino M."/>
            <person name="Pursley I."/>
            <person name="Horton D.L."/>
            <person name="Alikhan N.F."/>
            <person name="Baker D."/>
            <person name="Gharbi K."/>
            <person name="Hall N."/>
            <person name="Watson M."/>
            <person name="Adriaenssens E.M."/>
            <person name="Foster-Nyarko E."/>
            <person name="Jarju S."/>
            <person name="Secka A."/>
            <person name="Antonio M."/>
            <person name="Oren A."/>
            <person name="Chaudhuri R.R."/>
            <person name="La Ragione R."/>
            <person name="Hildebrand F."/>
            <person name="Pallen M.J."/>
        </authorList>
    </citation>
    <scope>NUCLEOTIDE SEQUENCE</scope>
    <source>
        <strain evidence="11">ChiSjej3B21-11622</strain>
    </source>
</reference>
<evidence type="ECO:0000256" key="4">
    <source>
        <dbReference type="ARBA" id="ARBA00022448"/>
    </source>
</evidence>
<evidence type="ECO:0000256" key="9">
    <source>
        <dbReference type="ARBA" id="ARBA00023251"/>
    </source>
</evidence>
<keyword evidence="4" id="KW-0813">Transport</keyword>
<evidence type="ECO:0000313" key="12">
    <source>
        <dbReference type="Proteomes" id="UP000886886"/>
    </source>
</evidence>
<dbReference type="InterPro" id="IPR048279">
    <property type="entry name" value="MdtK-like"/>
</dbReference>
<feature type="transmembrane region" description="Helical" evidence="10">
    <location>
        <begin position="404"/>
        <end position="422"/>
    </location>
</feature>
<keyword evidence="8 10" id="KW-0472">Membrane</keyword>
<dbReference type="GO" id="GO:0005886">
    <property type="term" value="C:plasma membrane"/>
    <property type="evidence" value="ECO:0007669"/>
    <property type="project" value="UniProtKB-SubCell"/>
</dbReference>
<dbReference type="InterPro" id="IPR045070">
    <property type="entry name" value="MATE_MepA-like"/>
</dbReference>
<evidence type="ECO:0000256" key="5">
    <source>
        <dbReference type="ARBA" id="ARBA00022475"/>
    </source>
</evidence>
<evidence type="ECO:0000256" key="7">
    <source>
        <dbReference type="ARBA" id="ARBA00022989"/>
    </source>
</evidence>
<dbReference type="PANTHER" id="PTHR43823">
    <property type="entry name" value="SPORULATION PROTEIN YKVU"/>
    <property type="match status" value="1"/>
</dbReference>
<evidence type="ECO:0000256" key="8">
    <source>
        <dbReference type="ARBA" id="ARBA00023136"/>
    </source>
</evidence>
<dbReference type="PIRSF" id="PIRSF006603">
    <property type="entry name" value="DinF"/>
    <property type="match status" value="1"/>
</dbReference>
<feature type="transmembrane region" description="Helical" evidence="10">
    <location>
        <begin position="374"/>
        <end position="398"/>
    </location>
</feature>
<feature type="transmembrane region" description="Helical" evidence="10">
    <location>
        <begin position="341"/>
        <end position="362"/>
    </location>
</feature>
<feature type="transmembrane region" description="Helical" evidence="10">
    <location>
        <begin position="73"/>
        <end position="96"/>
    </location>
</feature>
<evidence type="ECO:0000313" key="11">
    <source>
        <dbReference type="EMBL" id="HIQ96802.1"/>
    </source>
</evidence>
<evidence type="ECO:0000256" key="2">
    <source>
        <dbReference type="ARBA" id="ARBA00008417"/>
    </source>
</evidence>
<dbReference type="PANTHER" id="PTHR43823:SF3">
    <property type="entry name" value="MULTIDRUG EXPORT PROTEIN MEPA"/>
    <property type="match status" value="1"/>
</dbReference>
<evidence type="ECO:0000256" key="10">
    <source>
        <dbReference type="SAM" id="Phobius"/>
    </source>
</evidence>
<keyword evidence="5" id="KW-1003">Cell membrane</keyword>
<accession>A0A9D1D171</accession>
<dbReference type="CDD" id="cd13143">
    <property type="entry name" value="MATE_MepA_like"/>
    <property type="match status" value="1"/>
</dbReference>
<dbReference type="GO" id="GO:0042910">
    <property type="term" value="F:xenobiotic transmembrane transporter activity"/>
    <property type="evidence" value="ECO:0007669"/>
    <property type="project" value="InterPro"/>
</dbReference>
<reference evidence="11" key="1">
    <citation type="submission" date="2020-10" db="EMBL/GenBank/DDBJ databases">
        <authorList>
            <person name="Gilroy R."/>
        </authorList>
    </citation>
    <scope>NUCLEOTIDE SEQUENCE</scope>
    <source>
        <strain evidence="11">ChiSjej3B21-11622</strain>
    </source>
</reference>
<keyword evidence="6 10" id="KW-0812">Transmembrane</keyword>
<dbReference type="AlphaFoldDB" id="A0A9D1D171"/>
<comment type="similarity">
    <text evidence="2">Belongs to the multi antimicrobial extrusion (MATE) (TC 2.A.66.1) family. MepA subfamily.</text>
</comment>
<feature type="transmembrane region" description="Helical" evidence="10">
    <location>
        <begin position="145"/>
        <end position="168"/>
    </location>
</feature>
<organism evidence="11 12">
    <name type="scientific">Candidatus Limivivens merdigallinarum</name>
    <dbReference type="NCBI Taxonomy" id="2840859"/>
    <lineage>
        <taxon>Bacteria</taxon>
        <taxon>Bacillati</taxon>
        <taxon>Bacillota</taxon>
        <taxon>Clostridia</taxon>
        <taxon>Lachnospirales</taxon>
        <taxon>Lachnospiraceae</taxon>
        <taxon>Lachnospiraceae incertae sedis</taxon>
        <taxon>Candidatus Limivivens</taxon>
    </lineage>
</organism>
<dbReference type="Proteomes" id="UP000886886">
    <property type="component" value="Unassembled WGS sequence"/>
</dbReference>
<evidence type="ECO:0000256" key="1">
    <source>
        <dbReference type="ARBA" id="ARBA00004651"/>
    </source>
</evidence>
<evidence type="ECO:0000256" key="6">
    <source>
        <dbReference type="ARBA" id="ARBA00022692"/>
    </source>
</evidence>
<dbReference type="EMBL" id="DVFT01000141">
    <property type="protein sequence ID" value="HIQ96802.1"/>
    <property type="molecule type" value="Genomic_DNA"/>
</dbReference>
<name>A0A9D1D171_9FIRM</name>
<feature type="transmembrane region" description="Helical" evidence="10">
    <location>
        <begin position="116"/>
        <end position="133"/>
    </location>
</feature>
<dbReference type="GO" id="GO:0046677">
    <property type="term" value="P:response to antibiotic"/>
    <property type="evidence" value="ECO:0007669"/>
    <property type="project" value="UniProtKB-KW"/>
</dbReference>
<feature type="transmembrane region" description="Helical" evidence="10">
    <location>
        <begin position="35"/>
        <end position="61"/>
    </location>
</feature>
<keyword evidence="9" id="KW-0046">Antibiotic resistance</keyword>
<gene>
    <name evidence="11" type="ORF">IAB26_09590</name>
</gene>
<dbReference type="InterPro" id="IPR002528">
    <property type="entry name" value="MATE_fam"/>
</dbReference>
<keyword evidence="7 10" id="KW-1133">Transmembrane helix</keyword>
<sequence>MTFAQLVNVLYSVVDRVYIGHIPHTSSEALTGIGLSLPIITIITAFANLFGMGGAPLCSIARGAGNTKKAEKIMGNSFVMLILSGVILLAACMAFKTPMLYLFGASEETYPYANEYLTIYLCGTLFVMVSLGMNNFINAQGFGKIGMFTVLIGAVLNLLLDPVFIFLFGMGVQGAALATILSQLVSAVFVLKFLTGKRALFRLNRASMKLDLAQVREITGLGMSGFIMAITNGSVQIMCNATLARYGGDLYVGIMTVINSVREILNMPITGLTNGAQPVIGFNYGAREYGRVKKAIRFTTYAGITVTCVAWFFLFFFPEFFLRLFTNEEELVVHGILSMKIYFFGIFMMALQFAGQSTFVALGKSRQAIFFSLFRKAIIVIPLTLLLPMAGGLGVNGVFLAEPISNFLGGAACFATMMVTVYRKLGKENV</sequence>
<dbReference type="NCBIfam" id="TIGR00797">
    <property type="entry name" value="matE"/>
    <property type="match status" value="1"/>
</dbReference>
<comment type="subcellular location">
    <subcellularLocation>
        <location evidence="1">Cell membrane</location>
        <topology evidence="1">Multi-pass membrane protein</topology>
    </subcellularLocation>
</comment>
<dbReference type="GO" id="GO:0015297">
    <property type="term" value="F:antiporter activity"/>
    <property type="evidence" value="ECO:0007669"/>
    <property type="project" value="InterPro"/>
</dbReference>
<feature type="transmembrane region" description="Helical" evidence="10">
    <location>
        <begin position="174"/>
        <end position="195"/>
    </location>
</feature>
<dbReference type="InterPro" id="IPR051327">
    <property type="entry name" value="MATE_MepA_subfamily"/>
</dbReference>
<protein>
    <recommendedName>
        <fullName evidence="3">Multidrug export protein MepA</fullName>
    </recommendedName>
</protein>
<feature type="transmembrane region" description="Helical" evidence="10">
    <location>
        <begin position="301"/>
        <end position="321"/>
    </location>
</feature>
<comment type="caution">
    <text evidence="11">The sequence shown here is derived from an EMBL/GenBank/DDBJ whole genome shotgun (WGS) entry which is preliminary data.</text>
</comment>
<proteinExistence type="inferred from homology"/>
<dbReference type="Pfam" id="PF01554">
    <property type="entry name" value="MatE"/>
    <property type="match status" value="2"/>
</dbReference>
<evidence type="ECO:0000256" key="3">
    <source>
        <dbReference type="ARBA" id="ARBA00022106"/>
    </source>
</evidence>